<name>A0A9R1XNS1_LACSA</name>
<evidence type="ECO:0000313" key="2">
    <source>
        <dbReference type="EMBL" id="KAJ0216424.1"/>
    </source>
</evidence>
<keyword evidence="3" id="KW-1185">Reference proteome</keyword>
<proteinExistence type="predicted"/>
<evidence type="ECO:0000256" key="1">
    <source>
        <dbReference type="SAM" id="MobiDB-lite"/>
    </source>
</evidence>
<reference evidence="2 3" key="1">
    <citation type="journal article" date="2017" name="Nat. Commun.">
        <title>Genome assembly with in vitro proximity ligation data and whole-genome triplication in lettuce.</title>
        <authorList>
            <person name="Reyes-Chin-Wo S."/>
            <person name="Wang Z."/>
            <person name="Yang X."/>
            <person name="Kozik A."/>
            <person name="Arikit S."/>
            <person name="Song C."/>
            <person name="Xia L."/>
            <person name="Froenicke L."/>
            <person name="Lavelle D.O."/>
            <person name="Truco M.J."/>
            <person name="Xia R."/>
            <person name="Zhu S."/>
            <person name="Xu C."/>
            <person name="Xu H."/>
            <person name="Xu X."/>
            <person name="Cox K."/>
            <person name="Korf I."/>
            <person name="Meyers B.C."/>
            <person name="Michelmore R.W."/>
        </authorList>
    </citation>
    <scope>NUCLEOTIDE SEQUENCE [LARGE SCALE GENOMIC DNA]</scope>
    <source>
        <strain evidence="3">cv. Salinas</strain>
        <tissue evidence="2">Seedlings</tissue>
    </source>
</reference>
<dbReference type="AlphaFoldDB" id="A0A9R1XNS1"/>
<sequence>MQQLLDVPDAIGKVIFPSSRSPHDNGESEGNNAVDILETPKELIMYMDVPSLSKSSIQDEKLLELKRNGKRGREENEVEPTLNP</sequence>
<dbReference type="Proteomes" id="UP000235145">
    <property type="component" value="Unassembled WGS sequence"/>
</dbReference>
<feature type="region of interest" description="Disordered" evidence="1">
    <location>
        <begin position="57"/>
        <end position="84"/>
    </location>
</feature>
<organism evidence="2 3">
    <name type="scientific">Lactuca sativa</name>
    <name type="common">Garden lettuce</name>
    <dbReference type="NCBI Taxonomy" id="4236"/>
    <lineage>
        <taxon>Eukaryota</taxon>
        <taxon>Viridiplantae</taxon>
        <taxon>Streptophyta</taxon>
        <taxon>Embryophyta</taxon>
        <taxon>Tracheophyta</taxon>
        <taxon>Spermatophyta</taxon>
        <taxon>Magnoliopsida</taxon>
        <taxon>eudicotyledons</taxon>
        <taxon>Gunneridae</taxon>
        <taxon>Pentapetalae</taxon>
        <taxon>asterids</taxon>
        <taxon>campanulids</taxon>
        <taxon>Asterales</taxon>
        <taxon>Asteraceae</taxon>
        <taxon>Cichorioideae</taxon>
        <taxon>Cichorieae</taxon>
        <taxon>Lactucinae</taxon>
        <taxon>Lactuca</taxon>
    </lineage>
</organism>
<accession>A0A9R1XNS1</accession>
<protein>
    <submittedName>
        <fullName evidence="2">Uncharacterized protein</fullName>
    </submittedName>
</protein>
<evidence type="ECO:0000313" key="3">
    <source>
        <dbReference type="Proteomes" id="UP000235145"/>
    </source>
</evidence>
<feature type="compositionally biased region" description="Basic and acidic residues" evidence="1">
    <location>
        <begin position="57"/>
        <end position="75"/>
    </location>
</feature>
<dbReference type="EMBL" id="NBSK02000003">
    <property type="protein sequence ID" value="KAJ0216424.1"/>
    <property type="molecule type" value="Genomic_DNA"/>
</dbReference>
<gene>
    <name evidence="2" type="ORF">LSAT_V11C300112790</name>
</gene>
<comment type="caution">
    <text evidence="2">The sequence shown here is derived from an EMBL/GenBank/DDBJ whole genome shotgun (WGS) entry which is preliminary data.</text>
</comment>